<dbReference type="EMBL" id="BLAL01000274">
    <property type="protein sequence ID" value="GES98911.1"/>
    <property type="molecule type" value="Genomic_DNA"/>
</dbReference>
<proteinExistence type="predicted"/>
<sequence>MKLNKEVMLKKEVEMVKTTIEKLRWEIGKNISKRIDETDEVLEDELNKWLRKKNETTTDEMEVEDEESRK</sequence>
<protein>
    <submittedName>
        <fullName evidence="1">Uncharacterized protein</fullName>
    </submittedName>
</protein>
<reference evidence="1" key="1">
    <citation type="submission" date="2019-10" db="EMBL/GenBank/DDBJ databases">
        <title>Conservation and host-specific expression of non-tandemly repeated heterogenous ribosome RNA gene in arbuscular mycorrhizal fungi.</title>
        <authorList>
            <person name="Maeda T."/>
            <person name="Kobayashi Y."/>
            <person name="Nakagawa T."/>
            <person name="Ezawa T."/>
            <person name="Yamaguchi K."/>
            <person name="Bino T."/>
            <person name="Nishimoto Y."/>
            <person name="Shigenobu S."/>
            <person name="Kawaguchi M."/>
        </authorList>
    </citation>
    <scope>NUCLEOTIDE SEQUENCE</scope>
    <source>
        <strain evidence="1">HR1</strain>
    </source>
</reference>
<accession>A0A8H3M7D7</accession>
<comment type="caution">
    <text evidence="1">The sequence shown here is derived from an EMBL/GenBank/DDBJ whole genome shotgun (WGS) entry which is preliminary data.</text>
</comment>
<dbReference type="Proteomes" id="UP000615446">
    <property type="component" value="Unassembled WGS sequence"/>
</dbReference>
<evidence type="ECO:0000313" key="2">
    <source>
        <dbReference type="Proteomes" id="UP000615446"/>
    </source>
</evidence>
<gene>
    <name evidence="1" type="ORF">RCL2_002543700</name>
</gene>
<name>A0A8H3M7D7_9GLOM</name>
<evidence type="ECO:0000313" key="1">
    <source>
        <dbReference type="EMBL" id="GES98911.1"/>
    </source>
</evidence>
<dbReference type="AlphaFoldDB" id="A0A8H3M7D7"/>
<organism evidence="1 2">
    <name type="scientific">Rhizophagus clarus</name>
    <dbReference type="NCBI Taxonomy" id="94130"/>
    <lineage>
        <taxon>Eukaryota</taxon>
        <taxon>Fungi</taxon>
        <taxon>Fungi incertae sedis</taxon>
        <taxon>Mucoromycota</taxon>
        <taxon>Glomeromycotina</taxon>
        <taxon>Glomeromycetes</taxon>
        <taxon>Glomerales</taxon>
        <taxon>Glomeraceae</taxon>
        <taxon>Rhizophagus</taxon>
    </lineage>
</organism>